<sequence length="416" mass="45711">MSRSATPNPVASSSSWSAFLKSIASFNGDLSSLTAPPFILSATSLTEFSSYWCEHPPFFAAPAAESDPEKRALLVLKWFLSTLKQQYASRSEKYGNEKKPLNPFLGELFLGKWEDEAGVTELISEQVSHHPPATAYSITNIPTGTHLEGYNAQKATFSRTINVKQIGHAILTVPFPDKTLPAEKYLITLPSLHIEGLIYGAPFVELNSSSFITSSSGYTSKISYSGKGWLSGEKNSVTAVLYHEDNERDVLYNAVGVWTKSFSFYKGPAKNNSSSTLVETYDAASSPGTKLTVAPLEEQHPLESRRAWSKVAAAVAKGDMDAVGLEKGKIEQAQRDMRAKERSEDRVWERIYFTAQDGPDEILTELAPRVGLGVDGDADKTGGLWRFDWEKEAKVKKAGKPSEEEVLAIERDLLGQ</sequence>
<name>A0A084GHI9_PSEDA</name>
<comment type="similarity">
    <text evidence="1 2">Belongs to the OSBP family.</text>
</comment>
<proteinExistence type="inferred from homology"/>
<gene>
    <name evidence="3" type="ORF">SAPIO_CDS0099</name>
</gene>
<accession>A0A084GHI9</accession>
<dbReference type="GO" id="GO:0016020">
    <property type="term" value="C:membrane"/>
    <property type="evidence" value="ECO:0007669"/>
    <property type="project" value="TreeGrafter"/>
</dbReference>
<dbReference type="PANTHER" id="PTHR10972:SF184">
    <property type="entry name" value="OXYSTEROL-BINDING PROTEIN HOMOLOG 4-RELATED"/>
    <property type="match status" value="1"/>
</dbReference>
<dbReference type="InterPro" id="IPR000648">
    <property type="entry name" value="Oxysterol-bd"/>
</dbReference>
<dbReference type="GO" id="GO:0005829">
    <property type="term" value="C:cytosol"/>
    <property type="evidence" value="ECO:0007669"/>
    <property type="project" value="TreeGrafter"/>
</dbReference>
<dbReference type="PANTHER" id="PTHR10972">
    <property type="entry name" value="OXYSTEROL-BINDING PROTEIN-RELATED"/>
    <property type="match status" value="1"/>
</dbReference>
<evidence type="ECO:0000313" key="3">
    <source>
        <dbReference type="EMBL" id="KEZ46801.1"/>
    </source>
</evidence>
<evidence type="ECO:0008006" key="5">
    <source>
        <dbReference type="Google" id="ProtNLM"/>
    </source>
</evidence>
<dbReference type="EMBL" id="JOWA01000011">
    <property type="protein sequence ID" value="KEZ46801.1"/>
    <property type="molecule type" value="Genomic_DNA"/>
</dbReference>
<dbReference type="Pfam" id="PF01237">
    <property type="entry name" value="Oxysterol_BP"/>
    <property type="match status" value="1"/>
</dbReference>
<evidence type="ECO:0000313" key="4">
    <source>
        <dbReference type="Proteomes" id="UP000028545"/>
    </source>
</evidence>
<dbReference type="GeneID" id="27718251"/>
<dbReference type="FunFam" id="1.10.287.2720:FF:000003">
    <property type="entry name" value="Oxysterol binding protein"/>
    <property type="match status" value="1"/>
</dbReference>
<evidence type="ECO:0000256" key="2">
    <source>
        <dbReference type="RuleBase" id="RU003844"/>
    </source>
</evidence>
<dbReference type="OMA" id="SSYWTEH"/>
<dbReference type="Gene3D" id="1.10.287.2720">
    <property type="match status" value="1"/>
</dbReference>
<dbReference type="VEuPathDB" id="FungiDB:SAPIO_CDS0099"/>
<dbReference type="KEGG" id="sapo:SAPIO_CDS0099"/>
<dbReference type="SUPFAM" id="SSF144000">
    <property type="entry name" value="Oxysterol-binding protein-like"/>
    <property type="match status" value="1"/>
</dbReference>
<dbReference type="AlphaFoldDB" id="A0A084GHI9"/>
<organism evidence="3 4">
    <name type="scientific">Pseudallescheria apiosperma</name>
    <name type="common">Scedosporium apiospermum</name>
    <dbReference type="NCBI Taxonomy" id="563466"/>
    <lineage>
        <taxon>Eukaryota</taxon>
        <taxon>Fungi</taxon>
        <taxon>Dikarya</taxon>
        <taxon>Ascomycota</taxon>
        <taxon>Pezizomycotina</taxon>
        <taxon>Sordariomycetes</taxon>
        <taxon>Hypocreomycetidae</taxon>
        <taxon>Microascales</taxon>
        <taxon>Microascaceae</taxon>
        <taxon>Scedosporium</taxon>
    </lineage>
</organism>
<dbReference type="PROSITE" id="PS01013">
    <property type="entry name" value="OSBP"/>
    <property type="match status" value="1"/>
</dbReference>
<dbReference type="RefSeq" id="XP_016646600.1">
    <property type="nucleotide sequence ID" value="XM_016782967.1"/>
</dbReference>
<protein>
    <recommendedName>
        <fullName evidence="5">Oxysterol-binding protein</fullName>
    </recommendedName>
</protein>
<comment type="caution">
    <text evidence="3">The sequence shown here is derived from an EMBL/GenBank/DDBJ whole genome shotgun (WGS) entry which is preliminary data.</text>
</comment>
<dbReference type="FunFam" id="2.40.160.120:FF:000010">
    <property type="entry name" value="Oxysterol-binding protein homolog 4"/>
    <property type="match status" value="1"/>
</dbReference>
<evidence type="ECO:0000256" key="1">
    <source>
        <dbReference type="ARBA" id="ARBA00008842"/>
    </source>
</evidence>
<dbReference type="Gene3D" id="3.30.70.3490">
    <property type="match status" value="1"/>
</dbReference>
<dbReference type="GO" id="GO:0008142">
    <property type="term" value="F:oxysterol binding"/>
    <property type="evidence" value="ECO:0007669"/>
    <property type="project" value="TreeGrafter"/>
</dbReference>
<dbReference type="InterPro" id="IPR018494">
    <property type="entry name" value="Oxysterol-bd_CS"/>
</dbReference>
<reference evidence="3 4" key="1">
    <citation type="journal article" date="2014" name="Genome Announc.">
        <title>Draft genome sequence of the pathogenic fungus Scedosporium apiospermum.</title>
        <authorList>
            <person name="Vandeputte P."/>
            <person name="Ghamrawi S."/>
            <person name="Rechenmann M."/>
            <person name="Iltis A."/>
            <person name="Giraud S."/>
            <person name="Fleury M."/>
            <person name="Thornton C."/>
            <person name="Delhaes L."/>
            <person name="Meyer W."/>
            <person name="Papon N."/>
            <person name="Bouchara J.P."/>
        </authorList>
    </citation>
    <scope>NUCLEOTIDE SEQUENCE [LARGE SCALE GENOMIC DNA]</scope>
    <source>
        <strain evidence="3 4">IHEM 14462</strain>
    </source>
</reference>
<dbReference type="HOGENOM" id="CLU_012334_0_2_1"/>
<dbReference type="Gene3D" id="2.40.160.120">
    <property type="match status" value="1"/>
</dbReference>
<dbReference type="Proteomes" id="UP000028545">
    <property type="component" value="Unassembled WGS sequence"/>
</dbReference>
<dbReference type="InterPro" id="IPR037239">
    <property type="entry name" value="OSBP_sf"/>
</dbReference>
<dbReference type="OrthoDB" id="14833at2759"/>
<dbReference type="GO" id="GO:0120009">
    <property type="term" value="P:intermembrane lipid transfer"/>
    <property type="evidence" value="ECO:0007669"/>
    <property type="project" value="UniProtKB-ARBA"/>
</dbReference>
<dbReference type="Gene3D" id="6.10.250.1430">
    <property type="match status" value="1"/>
</dbReference>
<keyword evidence="4" id="KW-1185">Reference proteome</keyword>